<evidence type="ECO:0000256" key="2">
    <source>
        <dbReference type="PROSITE-ProRule" id="PRU01263"/>
    </source>
</evidence>
<sequence length="414" mass="48223">MVSTMYYLTKFCRICVKSDEKLVDLHSADYDLVKFSDKLKLCTNMVISNQDLSTRICMSCVKKLRVSYVFQNMCRKSDQLLQGYLTELIGVADFPKEKFVNSELKIAISPIPKIKLENQLNSEITEPSDYPISTISRSIITHRVKKKRVSKGQRCSLLKKLLSNKNKHETNSQQTSKSKGGLKDLLVFIKDYDFGYKICNPTRDFNDITPLDKLEDFSKTFFYTDFTDYRETILSVINEHQFESSDDDDMFNAFDEEEDKRLWSKETKNFEELIIEPDIKIKTEFTDESDYDYLPTEFVQTCYDEDAVSKQSEFVDFETYLTKSQSVPERQEVVSTINNNRLMGPSSLDLLQQFTSRKGKTISPNSLKCRTRGQPFINPQLMEQFKKRSFKCKMCNRSFKSPGYLHSHCTKMGH</sequence>
<dbReference type="Proteomes" id="UP000695000">
    <property type="component" value="Unplaced"/>
</dbReference>
<keyword evidence="2" id="KW-0862">Zinc</keyword>
<feature type="binding site" evidence="2">
    <location>
        <position position="15"/>
    </location>
    <ligand>
        <name>Zn(2+)</name>
        <dbReference type="ChEBI" id="CHEBI:29105"/>
    </ligand>
</feature>
<keyword evidence="2" id="KW-0479">Metal-binding</keyword>
<evidence type="ECO:0000259" key="3">
    <source>
        <dbReference type="PROSITE" id="PS50157"/>
    </source>
</evidence>
<protein>
    <submittedName>
        <fullName evidence="6">Uncharacterized protein LOC108568309</fullName>
    </submittedName>
</protein>
<feature type="binding site" evidence="2">
    <location>
        <position position="60"/>
    </location>
    <ligand>
        <name>Zn(2+)</name>
        <dbReference type="ChEBI" id="CHEBI:29105"/>
    </ligand>
</feature>
<evidence type="ECO:0000313" key="6">
    <source>
        <dbReference type="RefSeq" id="XP_017784799.1"/>
    </source>
</evidence>
<organism evidence="5 6">
    <name type="scientific">Nicrophorus vespilloides</name>
    <name type="common">Boreal carrion beetle</name>
    <dbReference type="NCBI Taxonomy" id="110193"/>
    <lineage>
        <taxon>Eukaryota</taxon>
        <taxon>Metazoa</taxon>
        <taxon>Ecdysozoa</taxon>
        <taxon>Arthropoda</taxon>
        <taxon>Hexapoda</taxon>
        <taxon>Insecta</taxon>
        <taxon>Pterygota</taxon>
        <taxon>Neoptera</taxon>
        <taxon>Endopterygota</taxon>
        <taxon>Coleoptera</taxon>
        <taxon>Polyphaga</taxon>
        <taxon>Staphyliniformia</taxon>
        <taxon>Silphidae</taxon>
        <taxon>Nicrophorinae</taxon>
        <taxon>Nicrophorus</taxon>
    </lineage>
</organism>
<reference evidence="6" key="1">
    <citation type="submission" date="2025-08" db="UniProtKB">
        <authorList>
            <consortium name="RefSeq"/>
        </authorList>
    </citation>
    <scope>IDENTIFICATION</scope>
    <source>
        <tissue evidence="6">Whole Larva</tissue>
    </source>
</reference>
<dbReference type="PROSITE" id="PS50157">
    <property type="entry name" value="ZINC_FINGER_C2H2_2"/>
    <property type="match status" value="1"/>
</dbReference>
<name>A0ABM1ND99_NICVS</name>
<feature type="binding site" evidence="2">
    <location>
        <position position="12"/>
    </location>
    <ligand>
        <name>Zn(2+)</name>
        <dbReference type="ChEBI" id="CHEBI:29105"/>
    </ligand>
</feature>
<dbReference type="SUPFAM" id="SSF57716">
    <property type="entry name" value="Glucocorticoid receptor-like (DNA-binding domain)"/>
    <property type="match status" value="1"/>
</dbReference>
<dbReference type="SMART" id="SM00868">
    <property type="entry name" value="zf-AD"/>
    <property type="match status" value="1"/>
</dbReference>
<dbReference type="PROSITE" id="PS00028">
    <property type="entry name" value="ZINC_FINGER_C2H2_1"/>
    <property type="match status" value="1"/>
</dbReference>
<dbReference type="InterPro" id="IPR013087">
    <property type="entry name" value="Znf_C2H2_type"/>
</dbReference>
<feature type="binding site" evidence="2">
    <location>
        <position position="57"/>
    </location>
    <ligand>
        <name>Zn(2+)</name>
        <dbReference type="ChEBI" id="CHEBI:29105"/>
    </ligand>
</feature>
<accession>A0ABM1ND99</accession>
<dbReference type="GeneID" id="108568309"/>
<dbReference type="InterPro" id="IPR012934">
    <property type="entry name" value="Znf_AD"/>
</dbReference>
<evidence type="ECO:0000259" key="4">
    <source>
        <dbReference type="PROSITE" id="PS51915"/>
    </source>
</evidence>
<feature type="domain" description="C2H2-type" evidence="3">
    <location>
        <begin position="390"/>
        <end position="414"/>
    </location>
</feature>
<dbReference type="PROSITE" id="PS51915">
    <property type="entry name" value="ZAD"/>
    <property type="match status" value="1"/>
</dbReference>
<dbReference type="RefSeq" id="XP_017784799.1">
    <property type="nucleotide sequence ID" value="XM_017929310.1"/>
</dbReference>
<feature type="domain" description="ZAD" evidence="4">
    <location>
        <begin position="10"/>
        <end position="84"/>
    </location>
</feature>
<evidence type="ECO:0000256" key="1">
    <source>
        <dbReference type="PROSITE-ProRule" id="PRU00042"/>
    </source>
</evidence>
<keyword evidence="1" id="KW-0863">Zinc-finger</keyword>
<dbReference type="Gene3D" id="3.40.1800.20">
    <property type="match status" value="1"/>
</dbReference>
<keyword evidence="5" id="KW-1185">Reference proteome</keyword>
<evidence type="ECO:0000313" key="5">
    <source>
        <dbReference type="Proteomes" id="UP000695000"/>
    </source>
</evidence>
<gene>
    <name evidence="6" type="primary">LOC108568309</name>
</gene>
<proteinExistence type="predicted"/>
<dbReference type="Pfam" id="PF07776">
    <property type="entry name" value="zf-AD"/>
    <property type="match status" value="1"/>
</dbReference>